<feature type="compositionally biased region" description="Polar residues" evidence="1">
    <location>
        <begin position="260"/>
        <end position="269"/>
    </location>
</feature>
<name>A0A3B5LSC5_9TELE</name>
<protein>
    <submittedName>
        <fullName evidence="2">Uncharacterized protein</fullName>
    </submittedName>
</protein>
<evidence type="ECO:0000313" key="3">
    <source>
        <dbReference type="Proteomes" id="UP000261380"/>
    </source>
</evidence>
<dbReference type="GO" id="GO:0003682">
    <property type="term" value="F:chromatin binding"/>
    <property type="evidence" value="ECO:0007669"/>
    <property type="project" value="TreeGrafter"/>
</dbReference>
<feature type="region of interest" description="Disordered" evidence="1">
    <location>
        <begin position="125"/>
        <end position="237"/>
    </location>
</feature>
<dbReference type="GeneTree" id="ENSGT00940000155903"/>
<evidence type="ECO:0000256" key="1">
    <source>
        <dbReference type="SAM" id="MobiDB-lite"/>
    </source>
</evidence>
<accession>A0A3B5LSC5</accession>
<keyword evidence="3" id="KW-1185">Reference proteome</keyword>
<dbReference type="GO" id="GO:0045893">
    <property type="term" value="P:positive regulation of DNA-templated transcription"/>
    <property type="evidence" value="ECO:0007669"/>
    <property type="project" value="TreeGrafter"/>
</dbReference>
<dbReference type="AlphaFoldDB" id="A0A3B5LSC5"/>
<dbReference type="InterPro" id="IPR038704">
    <property type="entry name" value="YEAST_sf"/>
</dbReference>
<reference evidence="2" key="1">
    <citation type="submission" date="2025-08" db="UniProtKB">
        <authorList>
            <consortium name="Ensembl"/>
        </authorList>
    </citation>
    <scope>IDENTIFICATION</scope>
</reference>
<dbReference type="Gene3D" id="2.60.40.1970">
    <property type="entry name" value="YEATS domain"/>
    <property type="match status" value="1"/>
</dbReference>
<feature type="compositionally biased region" description="Basic and acidic residues" evidence="1">
    <location>
        <begin position="164"/>
        <end position="204"/>
    </location>
</feature>
<feature type="compositionally biased region" description="Low complexity" evidence="1">
    <location>
        <begin position="147"/>
        <end position="156"/>
    </location>
</feature>
<organism evidence="2 3">
    <name type="scientific">Xiphophorus couchianus</name>
    <name type="common">Monterrey platyfish</name>
    <dbReference type="NCBI Taxonomy" id="32473"/>
    <lineage>
        <taxon>Eukaryota</taxon>
        <taxon>Metazoa</taxon>
        <taxon>Chordata</taxon>
        <taxon>Craniata</taxon>
        <taxon>Vertebrata</taxon>
        <taxon>Euteleostomi</taxon>
        <taxon>Actinopterygii</taxon>
        <taxon>Neopterygii</taxon>
        <taxon>Teleostei</taxon>
        <taxon>Neoteleostei</taxon>
        <taxon>Acanthomorphata</taxon>
        <taxon>Ovalentaria</taxon>
        <taxon>Atherinomorphae</taxon>
        <taxon>Cyprinodontiformes</taxon>
        <taxon>Poeciliidae</taxon>
        <taxon>Poeciliinae</taxon>
        <taxon>Xiphophorus</taxon>
    </lineage>
</organism>
<reference evidence="2" key="2">
    <citation type="submission" date="2025-09" db="UniProtKB">
        <authorList>
            <consortium name="Ensembl"/>
        </authorList>
    </citation>
    <scope>IDENTIFICATION</scope>
</reference>
<dbReference type="PANTHER" id="PTHR47827:SF5">
    <property type="entry name" value="PROTEIN AF-9"/>
    <property type="match status" value="1"/>
</dbReference>
<dbReference type="Proteomes" id="UP000261380">
    <property type="component" value="Unplaced"/>
</dbReference>
<dbReference type="PANTHER" id="PTHR47827">
    <property type="entry name" value="AHD DOMAIN-CONTAINING PROTEIN"/>
    <property type="match status" value="1"/>
</dbReference>
<dbReference type="InterPro" id="IPR052790">
    <property type="entry name" value="YEATS_domain"/>
</dbReference>
<feature type="region of interest" description="Disordered" evidence="1">
    <location>
        <begin position="253"/>
        <end position="277"/>
    </location>
</feature>
<dbReference type="GO" id="GO:0008023">
    <property type="term" value="C:transcription elongation factor complex"/>
    <property type="evidence" value="ECO:0007669"/>
    <property type="project" value="TreeGrafter"/>
</dbReference>
<proteinExistence type="predicted"/>
<dbReference type="Ensembl" id="ENSXCOT00000010833.1">
    <property type="protein sequence ID" value="ENSXCOP00000010709.1"/>
    <property type="gene ID" value="ENSXCOG00000008085.1"/>
</dbReference>
<evidence type="ECO:0000313" key="2">
    <source>
        <dbReference type="Ensembl" id="ENSXCOP00000010709.1"/>
    </source>
</evidence>
<dbReference type="STRING" id="32473.ENSXCOP00000010709"/>
<feature type="compositionally biased region" description="Basic and acidic residues" evidence="1">
    <location>
        <begin position="213"/>
        <end position="230"/>
    </location>
</feature>
<sequence>TVLLVGGQHQQLVHFPSDFHQSAREEGRKEGKTKERWKQPKKVRFDYDLFLHLEGHPPVNHLRCEKLTFNNPTEDFRRKLLKAGGARDPHKRGSEESKVMVMQEGSTFLFSQHLKLPTLPNSSLMSLSSDPKRSKSFHASKVTIPATTTSTNSSNFSKRHKPSKDHTDKPLKNLKEPKSAFRDSGWESSKVPKESSRKPKENQPLRDSNPKMGFKEPKSLSKEHRSEGLTHRSGLNKRLSVLDSDDLMTKKRRKGYLESSVKQTSGSDSHYSDKKKSQMAATKLCPELGEAERKKVSRLPPFQELVDPNDSDMEDQTKSDQHLIPFQNKSSNQCSFKGSVVAKPSIKISHNCIHIKPSRDYCRHKTFRLSATCILKHQNRTESC</sequence>